<comment type="caution">
    <text evidence="1">The sequence shown here is derived from an EMBL/GenBank/DDBJ whole genome shotgun (WGS) entry which is preliminary data.</text>
</comment>
<evidence type="ECO:0000313" key="1">
    <source>
        <dbReference type="EMBL" id="POY72972.1"/>
    </source>
</evidence>
<dbReference type="Proteomes" id="UP000237144">
    <property type="component" value="Unassembled WGS sequence"/>
</dbReference>
<proteinExistence type="predicted"/>
<dbReference type="AlphaFoldDB" id="A0A2S5B871"/>
<evidence type="ECO:0000313" key="2">
    <source>
        <dbReference type="Proteomes" id="UP000237144"/>
    </source>
</evidence>
<reference evidence="1 2" key="1">
    <citation type="journal article" date="2018" name="Front. Microbiol.">
        <title>Prospects for Fungal Bioremediation of Acidic Radioactive Waste Sites: Characterization and Genome Sequence of Rhodotorula taiwanensis MD1149.</title>
        <authorList>
            <person name="Tkavc R."/>
            <person name="Matrosova V.Y."/>
            <person name="Grichenko O.E."/>
            <person name="Gostincar C."/>
            <person name="Volpe R.P."/>
            <person name="Klimenkova P."/>
            <person name="Gaidamakova E.K."/>
            <person name="Zhou C.E."/>
            <person name="Stewart B.J."/>
            <person name="Lyman M.G."/>
            <person name="Malfatti S.A."/>
            <person name="Rubinfeld B."/>
            <person name="Courtot M."/>
            <person name="Singh J."/>
            <person name="Dalgard C.L."/>
            <person name="Hamilton T."/>
            <person name="Frey K.G."/>
            <person name="Gunde-Cimerman N."/>
            <person name="Dugan L."/>
            <person name="Daly M.J."/>
        </authorList>
    </citation>
    <scope>NUCLEOTIDE SEQUENCE [LARGE SCALE GENOMIC DNA]</scope>
    <source>
        <strain evidence="1 2">MD1149</strain>
    </source>
</reference>
<protein>
    <submittedName>
        <fullName evidence="1">Uncharacterized protein</fullName>
    </submittedName>
</protein>
<gene>
    <name evidence="1" type="ORF">BMF94_3958</name>
</gene>
<accession>A0A2S5B871</accession>
<organism evidence="1 2">
    <name type="scientific">Rhodotorula taiwanensis</name>
    <dbReference type="NCBI Taxonomy" id="741276"/>
    <lineage>
        <taxon>Eukaryota</taxon>
        <taxon>Fungi</taxon>
        <taxon>Dikarya</taxon>
        <taxon>Basidiomycota</taxon>
        <taxon>Pucciniomycotina</taxon>
        <taxon>Microbotryomycetes</taxon>
        <taxon>Sporidiobolales</taxon>
        <taxon>Sporidiobolaceae</taxon>
        <taxon>Rhodotorula</taxon>
    </lineage>
</organism>
<name>A0A2S5B871_9BASI</name>
<dbReference type="EMBL" id="PJQD01000043">
    <property type="protein sequence ID" value="POY72972.1"/>
    <property type="molecule type" value="Genomic_DNA"/>
</dbReference>
<sequence>MIKQAAFIGLPPERDTALLTEYIRTVFWLTEKASGMIYLALLSRDKLEAALTAVKAICASLKGVTTVSQKTACLKRMRSSLDYTRPLHSLSSNALTMIYERERSRMPLWVAIQRVHQACERFGSRDPDYARVLAASREFGAWVAGFCYTDWTMEYQDQVAAFIEGECIPTIRNKTCQQQLQALTAMRTNAELKTLLELGHEHYDSQEIAASRKEFEKINDRLLASLDKKTAKAFRAWLKHHTAIETAWTRDDRNAVTRALVALHYKLDFNKDKAARLLGEATKTGPLRDALKVANGCFGHNADLQTPREEYRTKGYTARSVGRIALSRRQALVYQKTHAGPL</sequence>
<keyword evidence="2" id="KW-1185">Reference proteome</keyword>